<feature type="signal peptide" evidence="1">
    <location>
        <begin position="1"/>
        <end position="20"/>
    </location>
</feature>
<dbReference type="HOGENOM" id="CLU_1837153_0_0_1"/>
<dbReference type="EMBL" id="KB741256">
    <property type="protein sequence ID" value="ENN71762.1"/>
    <property type="molecule type" value="Genomic_DNA"/>
</dbReference>
<dbReference type="OrthoDB" id="7674957at2759"/>
<keyword evidence="1" id="KW-0732">Signal</keyword>
<dbReference type="EnsemblMetazoa" id="XM_019913809.1">
    <property type="protein sequence ID" value="XP_019769368.1"/>
    <property type="gene ID" value="LOC109543884"/>
</dbReference>
<reference evidence="3" key="2">
    <citation type="submission" date="2024-08" db="UniProtKB">
        <authorList>
            <consortium name="EnsemblMetazoa"/>
        </authorList>
    </citation>
    <scope>IDENTIFICATION</scope>
</reference>
<feature type="non-terminal residue" evidence="2">
    <location>
        <position position="1"/>
    </location>
</feature>
<accession>N6TZS3</accession>
<dbReference type="KEGG" id="dpa:109543884"/>
<proteinExistence type="predicted"/>
<evidence type="ECO:0000313" key="2">
    <source>
        <dbReference type="EMBL" id="ENN71762.1"/>
    </source>
</evidence>
<feature type="chain" id="PRO_5010971929" evidence="1">
    <location>
        <begin position="21"/>
        <end position="140"/>
    </location>
</feature>
<evidence type="ECO:0000256" key="1">
    <source>
        <dbReference type="SAM" id="SignalP"/>
    </source>
</evidence>
<dbReference type="Proteomes" id="UP000019118">
    <property type="component" value="Unassembled WGS sequence"/>
</dbReference>
<keyword evidence="4" id="KW-1185">Reference proteome</keyword>
<gene>
    <name evidence="2" type="ORF">YQE_11582</name>
</gene>
<evidence type="ECO:0000313" key="4">
    <source>
        <dbReference type="Proteomes" id="UP000019118"/>
    </source>
</evidence>
<protein>
    <submittedName>
        <fullName evidence="2 3">Uncharacterized protein</fullName>
    </submittedName>
</protein>
<dbReference type="OMA" id="MKFNLNI"/>
<dbReference type="AlphaFoldDB" id="N6TZS3"/>
<name>N6TZS3_DENPD</name>
<reference evidence="2 4" key="1">
    <citation type="journal article" date="2013" name="Genome Biol.">
        <title>Draft genome of the mountain pine beetle, Dendroctonus ponderosae Hopkins, a major forest pest.</title>
        <authorList>
            <person name="Keeling C.I."/>
            <person name="Yuen M.M."/>
            <person name="Liao N.Y."/>
            <person name="Docking T.R."/>
            <person name="Chan S.K."/>
            <person name="Taylor G.A."/>
            <person name="Palmquist D.L."/>
            <person name="Jackman S.D."/>
            <person name="Nguyen A."/>
            <person name="Li M."/>
            <person name="Henderson H."/>
            <person name="Janes J.K."/>
            <person name="Zhao Y."/>
            <person name="Pandoh P."/>
            <person name="Moore R."/>
            <person name="Sperling F.A."/>
            <person name="Huber D.P."/>
            <person name="Birol I."/>
            <person name="Jones S.J."/>
            <person name="Bohlmann J."/>
        </authorList>
    </citation>
    <scope>NUCLEOTIDE SEQUENCE</scope>
</reference>
<organism evidence="2">
    <name type="scientific">Dendroctonus ponderosae</name>
    <name type="common">Mountain pine beetle</name>
    <dbReference type="NCBI Taxonomy" id="77166"/>
    <lineage>
        <taxon>Eukaryota</taxon>
        <taxon>Metazoa</taxon>
        <taxon>Ecdysozoa</taxon>
        <taxon>Arthropoda</taxon>
        <taxon>Hexapoda</taxon>
        <taxon>Insecta</taxon>
        <taxon>Pterygota</taxon>
        <taxon>Neoptera</taxon>
        <taxon>Endopterygota</taxon>
        <taxon>Coleoptera</taxon>
        <taxon>Polyphaga</taxon>
        <taxon>Cucujiformia</taxon>
        <taxon>Curculionidae</taxon>
        <taxon>Scolytinae</taxon>
        <taxon>Dendroctonus</taxon>
    </lineage>
</organism>
<evidence type="ECO:0000313" key="3">
    <source>
        <dbReference type="EnsemblMetazoa" id="XP_019769368.1"/>
    </source>
</evidence>
<sequence length="140" mass="15342">MMKFNLNIVCAFCVASIVKAAPLISTYNLISPYQLSAAQHYSSPSIDSVLQQYYAGLGSPESVSAHPAALATAIEESSIPNGLKKSEPFYGNPFIADALAKESLNFNKETVVFDRPSEQIDRREIAKLINSLKRVHHEAK</sequence>